<protein>
    <submittedName>
        <fullName evidence="5">Site-specific recombinase XerD</fullName>
    </submittedName>
</protein>
<dbReference type="CDD" id="cd00397">
    <property type="entry name" value="DNA_BRE_C"/>
    <property type="match status" value="1"/>
</dbReference>
<dbReference type="OrthoDB" id="370532at2"/>
<dbReference type="GO" id="GO:0015074">
    <property type="term" value="P:DNA integration"/>
    <property type="evidence" value="ECO:0007669"/>
    <property type="project" value="InterPro"/>
</dbReference>
<dbReference type="Proteomes" id="UP000182737">
    <property type="component" value="Unassembled WGS sequence"/>
</dbReference>
<organism evidence="5 6">
    <name type="scientific">Treponema bryantii</name>
    <dbReference type="NCBI Taxonomy" id="163"/>
    <lineage>
        <taxon>Bacteria</taxon>
        <taxon>Pseudomonadati</taxon>
        <taxon>Spirochaetota</taxon>
        <taxon>Spirochaetia</taxon>
        <taxon>Spirochaetales</taxon>
        <taxon>Treponemataceae</taxon>
        <taxon>Treponema</taxon>
    </lineage>
</organism>
<evidence type="ECO:0000259" key="4">
    <source>
        <dbReference type="PROSITE" id="PS51898"/>
    </source>
</evidence>
<dbReference type="InterPro" id="IPR002104">
    <property type="entry name" value="Integrase_catalytic"/>
</dbReference>
<name>A0A1I3K813_9SPIR</name>
<dbReference type="Gene3D" id="1.10.443.10">
    <property type="entry name" value="Intergrase catalytic core"/>
    <property type="match status" value="1"/>
</dbReference>
<sequence>MFYHPFKKTVKSKAGKTTKRWYYWWKDPITGIQHQKLIPNVSNQSEAYVYVSKLPDPTNTQRRITVNEIAAKMFLPDSEHVQRLNQLGKKLSSRTLDNYRGFIKEITKQFGDCFIEDLTIPMVNGYLMNLTDKSGSWKNSFLEALNHIYKEAPWHCKYPVIKPDYPRFARNSKKADIFTSDELVRFFDGTNWVDGLREYLLFLVMASCGLRLGEARGLRVKQFIVESHALVIDGFCERNGNRTNYNKKGSDEDQKLRVTLVPDDTMNLVQKYIDSHYLTENEFIFQRDDGRPLRQEYLESVFHRVIERAGIEIANRKLCPHSFRFTYVTRMRRNLDAETVQKMVGHSSVEMTEYYTRAAIPEMVEGLNPARQAVNMLFKEA</sequence>
<dbReference type="InterPro" id="IPR013762">
    <property type="entry name" value="Integrase-like_cat_sf"/>
</dbReference>
<dbReference type="InterPro" id="IPR050090">
    <property type="entry name" value="Tyrosine_recombinase_XerCD"/>
</dbReference>
<evidence type="ECO:0000313" key="5">
    <source>
        <dbReference type="EMBL" id="SFI68470.1"/>
    </source>
</evidence>
<keyword evidence="2" id="KW-0238">DNA-binding</keyword>
<dbReference type="PROSITE" id="PS51898">
    <property type="entry name" value="TYR_RECOMBINASE"/>
    <property type="match status" value="1"/>
</dbReference>
<dbReference type="AlphaFoldDB" id="A0A1I3K813"/>
<gene>
    <name evidence="5" type="ORF">SAMN04487775_104121</name>
</gene>
<accession>A0A1I3K813</accession>
<keyword evidence="3" id="KW-0233">DNA recombination</keyword>
<evidence type="ECO:0000256" key="3">
    <source>
        <dbReference type="ARBA" id="ARBA00023172"/>
    </source>
</evidence>
<proteinExistence type="inferred from homology"/>
<feature type="domain" description="Tyr recombinase" evidence="4">
    <location>
        <begin position="173"/>
        <end position="368"/>
    </location>
</feature>
<dbReference type="PANTHER" id="PTHR30349">
    <property type="entry name" value="PHAGE INTEGRASE-RELATED"/>
    <property type="match status" value="1"/>
</dbReference>
<dbReference type="Pfam" id="PF00589">
    <property type="entry name" value="Phage_integrase"/>
    <property type="match status" value="1"/>
</dbReference>
<dbReference type="RefSeq" id="WP_074931234.1">
    <property type="nucleotide sequence ID" value="NZ_FORI01000004.1"/>
</dbReference>
<comment type="similarity">
    <text evidence="1">Belongs to the 'phage' integrase family.</text>
</comment>
<dbReference type="SUPFAM" id="SSF56349">
    <property type="entry name" value="DNA breaking-rejoining enzymes"/>
    <property type="match status" value="1"/>
</dbReference>
<reference evidence="6" key="1">
    <citation type="submission" date="2016-10" db="EMBL/GenBank/DDBJ databases">
        <authorList>
            <person name="Varghese N."/>
            <person name="Submissions S."/>
        </authorList>
    </citation>
    <scope>NUCLEOTIDE SEQUENCE [LARGE SCALE GENOMIC DNA]</scope>
    <source>
        <strain evidence="6">XBD1002</strain>
    </source>
</reference>
<dbReference type="EMBL" id="FORI01000004">
    <property type="protein sequence ID" value="SFI68470.1"/>
    <property type="molecule type" value="Genomic_DNA"/>
</dbReference>
<dbReference type="GO" id="GO:0006310">
    <property type="term" value="P:DNA recombination"/>
    <property type="evidence" value="ECO:0007669"/>
    <property type="project" value="UniProtKB-KW"/>
</dbReference>
<dbReference type="GO" id="GO:0003677">
    <property type="term" value="F:DNA binding"/>
    <property type="evidence" value="ECO:0007669"/>
    <property type="project" value="UniProtKB-KW"/>
</dbReference>
<dbReference type="PANTHER" id="PTHR30349:SF41">
    <property type="entry name" value="INTEGRASE_RECOMBINASE PROTEIN MJ0367-RELATED"/>
    <property type="match status" value="1"/>
</dbReference>
<keyword evidence="6" id="KW-1185">Reference proteome</keyword>
<dbReference type="InterPro" id="IPR011010">
    <property type="entry name" value="DNA_brk_join_enz"/>
</dbReference>
<evidence type="ECO:0000256" key="2">
    <source>
        <dbReference type="ARBA" id="ARBA00023125"/>
    </source>
</evidence>
<evidence type="ECO:0000313" key="6">
    <source>
        <dbReference type="Proteomes" id="UP000182737"/>
    </source>
</evidence>
<evidence type="ECO:0000256" key="1">
    <source>
        <dbReference type="ARBA" id="ARBA00008857"/>
    </source>
</evidence>